<dbReference type="GO" id="GO:0005509">
    <property type="term" value="F:calcium ion binding"/>
    <property type="evidence" value="ECO:0007669"/>
    <property type="project" value="TreeGrafter"/>
</dbReference>
<organism evidence="5 6">
    <name type="scientific">Bauldia litoralis</name>
    <dbReference type="NCBI Taxonomy" id="665467"/>
    <lineage>
        <taxon>Bacteria</taxon>
        <taxon>Pseudomonadati</taxon>
        <taxon>Pseudomonadota</taxon>
        <taxon>Alphaproteobacteria</taxon>
        <taxon>Hyphomicrobiales</taxon>
        <taxon>Kaistiaceae</taxon>
        <taxon>Bauldia</taxon>
    </lineage>
</organism>
<feature type="binding site" evidence="3">
    <location>
        <position position="146"/>
    </location>
    <ligand>
        <name>a divalent metal cation</name>
        <dbReference type="ChEBI" id="CHEBI:60240"/>
    </ligand>
</feature>
<comment type="cofactor">
    <cofactor evidence="3">
        <name>Zn(2+)</name>
        <dbReference type="ChEBI" id="CHEBI:29105"/>
    </cofactor>
    <text evidence="3">Binds 1 divalent metal cation per subunit.</text>
</comment>
<dbReference type="EMBL" id="FMXQ01000003">
    <property type="protein sequence ID" value="SDB23728.1"/>
    <property type="molecule type" value="Genomic_DNA"/>
</dbReference>
<evidence type="ECO:0000256" key="3">
    <source>
        <dbReference type="PIRSR" id="PIRSR605511-2"/>
    </source>
</evidence>
<dbReference type="STRING" id="665467.SAMN02982931_01817"/>
<evidence type="ECO:0000256" key="2">
    <source>
        <dbReference type="PIRSR" id="PIRSR605511-1"/>
    </source>
</evidence>
<sequence length="289" mass="31884">MTVECVVDARNRLGEVPVWDVAEQALYWVDIEGKLLQRLTPATGTVDRWQMPERIACFALRENGGLIVAFASGIAFYDLDTGAIDWIAKPEAHIPTTRFNEGKCDRQGRFWAGTMDDRLTEHSGALYRVDPDRSVTKVLDGIGISNTMVWSLDDTEFYFADTLDGVIDRFDYDPATGAIANRTRIVDLGGTGIGPDGSTIDAEGYLWNAQWDGWRLARYAPDGTLDRIVELPVQKPTSCMFGGPDLRTLYVTSAIWDLTPDQLRDQPQAGGLFALDVGIAGVPETRFAG</sequence>
<name>A0A1G6BSZ6_9HYPH</name>
<feature type="active site" description="Proton donor/acceptor" evidence="2">
    <location>
        <position position="196"/>
    </location>
</feature>
<evidence type="ECO:0000259" key="4">
    <source>
        <dbReference type="Pfam" id="PF08450"/>
    </source>
</evidence>
<dbReference type="AlphaFoldDB" id="A0A1G6BSZ6"/>
<evidence type="ECO:0000313" key="6">
    <source>
        <dbReference type="Proteomes" id="UP000199071"/>
    </source>
</evidence>
<feature type="binding site" evidence="3">
    <location>
        <position position="98"/>
    </location>
    <ligand>
        <name>substrate</name>
    </ligand>
</feature>
<comment type="similarity">
    <text evidence="1">Belongs to the SMP-30/CGR1 family.</text>
</comment>
<accession>A0A1G6BSZ6</accession>
<dbReference type="Proteomes" id="UP000199071">
    <property type="component" value="Unassembled WGS sequence"/>
</dbReference>
<proteinExistence type="inferred from homology"/>
<dbReference type="GO" id="GO:0004341">
    <property type="term" value="F:gluconolactonase activity"/>
    <property type="evidence" value="ECO:0007669"/>
    <property type="project" value="TreeGrafter"/>
</dbReference>
<dbReference type="SUPFAM" id="SSF63829">
    <property type="entry name" value="Calcium-dependent phosphotriesterase"/>
    <property type="match status" value="1"/>
</dbReference>
<evidence type="ECO:0000313" key="5">
    <source>
        <dbReference type="EMBL" id="SDB23728.1"/>
    </source>
</evidence>
<dbReference type="RefSeq" id="WP_175478358.1">
    <property type="nucleotide sequence ID" value="NZ_FMXQ01000003.1"/>
</dbReference>
<reference evidence="5 6" key="1">
    <citation type="submission" date="2016-10" db="EMBL/GenBank/DDBJ databases">
        <authorList>
            <person name="de Groot N.N."/>
        </authorList>
    </citation>
    <scope>NUCLEOTIDE SEQUENCE [LARGE SCALE GENOMIC DNA]</scope>
    <source>
        <strain evidence="5 6">ATCC 35022</strain>
    </source>
</reference>
<dbReference type="PANTHER" id="PTHR10907:SF47">
    <property type="entry name" value="REGUCALCIN"/>
    <property type="match status" value="1"/>
</dbReference>
<evidence type="ECO:0000256" key="1">
    <source>
        <dbReference type="ARBA" id="ARBA00008853"/>
    </source>
</evidence>
<protein>
    <submittedName>
        <fullName evidence="5">Sugar lactone lactonase YvrE</fullName>
    </submittedName>
</protein>
<dbReference type="InterPro" id="IPR013658">
    <property type="entry name" value="SGL"/>
</dbReference>
<keyword evidence="3" id="KW-0862">Zinc</keyword>
<feature type="domain" description="SMP-30/Gluconolactonase/LRE-like region" evidence="4">
    <location>
        <begin position="13"/>
        <end position="254"/>
    </location>
</feature>
<gene>
    <name evidence="5" type="ORF">SAMN02982931_01817</name>
</gene>
<dbReference type="PRINTS" id="PR01790">
    <property type="entry name" value="SMP30FAMILY"/>
</dbReference>
<dbReference type="InterPro" id="IPR011042">
    <property type="entry name" value="6-blade_b-propeller_TolB-like"/>
</dbReference>
<keyword evidence="6" id="KW-1185">Reference proteome</keyword>
<feature type="binding site" evidence="3">
    <location>
        <position position="196"/>
    </location>
    <ligand>
        <name>a divalent metal cation</name>
        <dbReference type="ChEBI" id="CHEBI:60240"/>
    </ligand>
</feature>
<feature type="binding site" evidence="3">
    <location>
        <position position="15"/>
    </location>
    <ligand>
        <name>a divalent metal cation</name>
        <dbReference type="ChEBI" id="CHEBI:60240"/>
    </ligand>
</feature>
<keyword evidence="3" id="KW-0479">Metal-binding</keyword>
<dbReference type="InterPro" id="IPR005511">
    <property type="entry name" value="SMP-30"/>
</dbReference>
<dbReference type="PANTHER" id="PTHR10907">
    <property type="entry name" value="REGUCALCIN"/>
    <property type="match status" value="1"/>
</dbReference>
<feature type="binding site" evidence="3">
    <location>
        <position position="100"/>
    </location>
    <ligand>
        <name>substrate</name>
    </ligand>
</feature>
<dbReference type="GO" id="GO:0019853">
    <property type="term" value="P:L-ascorbic acid biosynthetic process"/>
    <property type="evidence" value="ECO:0007669"/>
    <property type="project" value="TreeGrafter"/>
</dbReference>
<dbReference type="Gene3D" id="2.120.10.30">
    <property type="entry name" value="TolB, C-terminal domain"/>
    <property type="match status" value="1"/>
</dbReference>
<dbReference type="Pfam" id="PF08450">
    <property type="entry name" value="SGL"/>
    <property type="match status" value="1"/>
</dbReference>